<evidence type="ECO:0000256" key="1">
    <source>
        <dbReference type="SAM" id="MobiDB-lite"/>
    </source>
</evidence>
<evidence type="ECO:0000313" key="3">
    <source>
        <dbReference type="Proteomes" id="UP001500235"/>
    </source>
</evidence>
<feature type="region of interest" description="Disordered" evidence="1">
    <location>
        <begin position="1"/>
        <end position="36"/>
    </location>
</feature>
<accession>A0ABP7T728</accession>
<feature type="compositionally biased region" description="Basic and acidic residues" evidence="1">
    <location>
        <begin position="1"/>
        <end position="18"/>
    </location>
</feature>
<dbReference type="Proteomes" id="UP001500235">
    <property type="component" value="Unassembled WGS sequence"/>
</dbReference>
<protein>
    <recommendedName>
        <fullName evidence="4">Chemotaxis protein</fullName>
    </recommendedName>
</protein>
<reference evidence="3" key="1">
    <citation type="journal article" date="2019" name="Int. J. Syst. Evol. Microbiol.">
        <title>The Global Catalogue of Microorganisms (GCM) 10K type strain sequencing project: providing services to taxonomists for standard genome sequencing and annotation.</title>
        <authorList>
            <consortium name="The Broad Institute Genomics Platform"/>
            <consortium name="The Broad Institute Genome Sequencing Center for Infectious Disease"/>
            <person name="Wu L."/>
            <person name="Ma J."/>
        </authorList>
    </citation>
    <scope>NUCLEOTIDE SEQUENCE [LARGE SCALE GENOMIC DNA]</scope>
    <source>
        <strain evidence="3">JCM 17563</strain>
    </source>
</reference>
<evidence type="ECO:0000313" key="2">
    <source>
        <dbReference type="EMBL" id="GAA4022025.1"/>
    </source>
</evidence>
<gene>
    <name evidence="2" type="ORF">GCM10022280_23320</name>
</gene>
<name>A0ABP7T728_9SPHN</name>
<feature type="compositionally biased region" description="Basic and acidic residues" evidence="1">
    <location>
        <begin position="85"/>
        <end position="94"/>
    </location>
</feature>
<dbReference type="EMBL" id="BAABBQ010000001">
    <property type="protein sequence ID" value="GAA4022025.1"/>
    <property type="molecule type" value="Genomic_DNA"/>
</dbReference>
<comment type="caution">
    <text evidence="2">The sequence shown here is derived from an EMBL/GenBank/DDBJ whole genome shotgun (WGS) entry which is preliminary data.</text>
</comment>
<evidence type="ECO:0008006" key="4">
    <source>
        <dbReference type="Google" id="ProtNLM"/>
    </source>
</evidence>
<keyword evidence="3" id="KW-1185">Reference proteome</keyword>
<organism evidence="2 3">
    <name type="scientific">Sphingomonas swuensis</name>
    <dbReference type="NCBI Taxonomy" id="977800"/>
    <lineage>
        <taxon>Bacteria</taxon>
        <taxon>Pseudomonadati</taxon>
        <taxon>Pseudomonadota</taxon>
        <taxon>Alphaproteobacteria</taxon>
        <taxon>Sphingomonadales</taxon>
        <taxon>Sphingomonadaceae</taxon>
        <taxon>Sphingomonas</taxon>
    </lineage>
</organism>
<feature type="region of interest" description="Disordered" evidence="1">
    <location>
        <begin position="57"/>
        <end position="94"/>
    </location>
</feature>
<sequence length="94" mass="9796">MTMTDTPRDDDQQIKADDAEFSDAHPLASPNELAGDASSGIELEFLARDVAEAEAGALPLDTDATGAASGMALDDEDSVDDETGERDTLPLEGN</sequence>
<proteinExistence type="predicted"/>
<feature type="compositionally biased region" description="Acidic residues" evidence="1">
    <location>
        <begin position="73"/>
        <end position="84"/>
    </location>
</feature>